<evidence type="ECO:0000313" key="2">
    <source>
        <dbReference type="Proteomes" id="UP000026915"/>
    </source>
</evidence>
<dbReference type="EMBL" id="CM001887">
    <property type="protein sequence ID" value="EOY31975.1"/>
    <property type="molecule type" value="Genomic_DNA"/>
</dbReference>
<gene>
    <name evidence="1" type="ORF">TCM_039345</name>
</gene>
<dbReference type="AlphaFoldDB" id="A0A061GQ37"/>
<accession>A0A061GQ37</accession>
<dbReference type="HOGENOM" id="CLU_1333970_0_0_1"/>
<sequence>MKKSISADMSSSDYVAMQSKAEIFYKAVEKLESSSADEATREYCVDIDIPLSKGHHASYHHDGEHHNGANDGQHNELGVHIDHDVVGTDGENVTHVDNVLDNIVAGDVTLQSVAMGGDGHFASVQAERDHVPQSTPKGNVLQLSSPKLFDVHNREALISDPTELAQVKMASKYMARSYVDLLVSRRDLKNLMVKAYLAFKKDEHAR</sequence>
<keyword evidence="2" id="KW-1185">Reference proteome</keyword>
<proteinExistence type="predicted"/>
<reference evidence="1 2" key="1">
    <citation type="journal article" date="2013" name="Genome Biol.">
        <title>The genome sequence of the most widely cultivated cacao type and its use to identify candidate genes regulating pod color.</title>
        <authorList>
            <person name="Motamayor J.C."/>
            <person name="Mockaitis K."/>
            <person name="Schmutz J."/>
            <person name="Haiminen N."/>
            <person name="Iii D.L."/>
            <person name="Cornejo O."/>
            <person name="Findley S.D."/>
            <person name="Zheng P."/>
            <person name="Utro F."/>
            <person name="Royaert S."/>
            <person name="Saski C."/>
            <person name="Jenkins J."/>
            <person name="Podicheti R."/>
            <person name="Zhao M."/>
            <person name="Scheffler B.E."/>
            <person name="Stack J.C."/>
            <person name="Feltus F.A."/>
            <person name="Mustiga G.M."/>
            <person name="Amores F."/>
            <person name="Phillips W."/>
            <person name="Marelli J.P."/>
            <person name="May G.D."/>
            <person name="Shapiro H."/>
            <person name="Ma J."/>
            <person name="Bustamante C.D."/>
            <person name="Schnell R.J."/>
            <person name="Main D."/>
            <person name="Gilbert D."/>
            <person name="Parida L."/>
            <person name="Kuhn D.N."/>
        </authorList>
    </citation>
    <scope>NUCLEOTIDE SEQUENCE [LARGE SCALE GENOMIC DNA]</scope>
    <source>
        <strain evidence="2">cv. Matina 1-6</strain>
    </source>
</reference>
<protein>
    <submittedName>
        <fullName evidence="1">Uncharacterized protein</fullName>
    </submittedName>
</protein>
<evidence type="ECO:0000313" key="1">
    <source>
        <dbReference type="EMBL" id="EOY31975.1"/>
    </source>
</evidence>
<organism evidence="1 2">
    <name type="scientific">Theobroma cacao</name>
    <name type="common">Cacao</name>
    <name type="synonym">Cocoa</name>
    <dbReference type="NCBI Taxonomy" id="3641"/>
    <lineage>
        <taxon>Eukaryota</taxon>
        <taxon>Viridiplantae</taxon>
        <taxon>Streptophyta</taxon>
        <taxon>Embryophyta</taxon>
        <taxon>Tracheophyta</taxon>
        <taxon>Spermatophyta</taxon>
        <taxon>Magnoliopsida</taxon>
        <taxon>eudicotyledons</taxon>
        <taxon>Gunneridae</taxon>
        <taxon>Pentapetalae</taxon>
        <taxon>rosids</taxon>
        <taxon>malvids</taxon>
        <taxon>Malvales</taxon>
        <taxon>Malvaceae</taxon>
        <taxon>Byttnerioideae</taxon>
        <taxon>Theobroma</taxon>
    </lineage>
</organism>
<dbReference type="Proteomes" id="UP000026915">
    <property type="component" value="Chromosome 9"/>
</dbReference>
<dbReference type="InParanoid" id="A0A061GQ37"/>
<name>A0A061GQ37_THECC</name>
<dbReference type="Gramene" id="EOY31975">
    <property type="protein sequence ID" value="EOY31975"/>
    <property type="gene ID" value="TCM_039345"/>
</dbReference>